<name>A0ABT4BWZ9_9FIRM</name>
<comment type="caution">
    <text evidence="1">The sequence shown here is derived from an EMBL/GenBank/DDBJ whole genome shotgun (WGS) entry which is preliminary data.</text>
</comment>
<proteinExistence type="predicted"/>
<accession>A0ABT4BWZ9</accession>
<protein>
    <submittedName>
        <fullName evidence="1">Uncharacterized protein</fullName>
    </submittedName>
</protein>
<gene>
    <name evidence="1" type="ORF">OUY18_11375</name>
</gene>
<sequence>IAAGEVIFAGIAKYAEKGLAKSVINEVRTIENPEIVGKEAKEVAEGAGNGGSKMSLLDDPKIAKDVVSDPDAVYGYRPKQGSSLDQFDIDWSNADEVAKAKAARLEYLEAMEAKKAKLSVEVDNYLTEGKNMREIAEMKVNQRNMDRINSYIERGDYDNLEKLYERNLLEYGQKKGPTVQQLYEKYGSYEDVIYSSVKVNKGMNVILGIEN</sequence>
<evidence type="ECO:0000313" key="1">
    <source>
        <dbReference type="EMBL" id="MCY1714850.1"/>
    </source>
</evidence>
<dbReference type="EMBL" id="JAPOHA010000011">
    <property type="protein sequence ID" value="MCY1714850.1"/>
    <property type="molecule type" value="Genomic_DNA"/>
</dbReference>
<dbReference type="Proteomes" id="UP001082703">
    <property type="component" value="Unassembled WGS sequence"/>
</dbReference>
<evidence type="ECO:0000313" key="2">
    <source>
        <dbReference type="Proteomes" id="UP001082703"/>
    </source>
</evidence>
<feature type="non-terminal residue" evidence="1">
    <location>
        <position position="1"/>
    </location>
</feature>
<reference evidence="1 2" key="1">
    <citation type="submission" date="2022-11" db="EMBL/GenBank/DDBJ databases">
        <authorList>
            <person name="Caiyu Z."/>
        </authorList>
    </citation>
    <scope>NUCLEOTIDE SEQUENCE [LARGE SCALE GENOMIC DNA]</scope>
    <source>
        <strain evidence="1 2">YR-4</strain>
    </source>
</reference>
<organism evidence="1 2">
    <name type="scientific">Caproiciproducens galactitolivorans</name>
    <dbReference type="NCBI Taxonomy" id="642589"/>
    <lineage>
        <taxon>Bacteria</taxon>
        <taxon>Bacillati</taxon>
        <taxon>Bacillota</taxon>
        <taxon>Clostridia</taxon>
        <taxon>Eubacteriales</taxon>
        <taxon>Acutalibacteraceae</taxon>
        <taxon>Caproiciproducens</taxon>
    </lineage>
</organism>
<keyword evidence="2" id="KW-1185">Reference proteome</keyword>